<dbReference type="AlphaFoldDB" id="A0A3R9S9T5"/>
<comment type="caution">
    <text evidence="2">The sequence shown here is derived from an EMBL/GenBank/DDBJ whole genome shotgun (WGS) entry which is preliminary data.</text>
</comment>
<dbReference type="InterPro" id="IPR027417">
    <property type="entry name" value="P-loop_NTPase"/>
</dbReference>
<organism evidence="2 3">
    <name type="scientific">Acinetobacter baumannii</name>
    <dbReference type="NCBI Taxonomy" id="470"/>
    <lineage>
        <taxon>Bacteria</taxon>
        <taxon>Pseudomonadati</taxon>
        <taxon>Pseudomonadota</taxon>
        <taxon>Gammaproteobacteria</taxon>
        <taxon>Moraxellales</taxon>
        <taxon>Moraxellaceae</taxon>
        <taxon>Acinetobacter</taxon>
        <taxon>Acinetobacter calcoaceticus/baumannii complex</taxon>
    </lineage>
</organism>
<gene>
    <name evidence="2" type="ORF">EA686_01590</name>
</gene>
<evidence type="ECO:0000313" key="2">
    <source>
        <dbReference type="EMBL" id="RSR63274.1"/>
    </source>
</evidence>
<dbReference type="Pfam" id="PF00625">
    <property type="entry name" value="Guanylate_kin"/>
    <property type="match status" value="1"/>
</dbReference>
<protein>
    <submittedName>
        <fullName evidence="2">Guanylate kinase</fullName>
    </submittedName>
</protein>
<feature type="non-terminal residue" evidence="2">
    <location>
        <position position="1"/>
    </location>
</feature>
<proteinExistence type="predicted"/>
<dbReference type="EMBL" id="RFDI01000044">
    <property type="protein sequence ID" value="RSR63274.1"/>
    <property type="molecule type" value="Genomic_DNA"/>
</dbReference>
<dbReference type="SUPFAM" id="SSF52540">
    <property type="entry name" value="P-loop containing nucleoside triphosphate hydrolases"/>
    <property type="match status" value="1"/>
</dbReference>
<evidence type="ECO:0000313" key="3">
    <source>
        <dbReference type="Proteomes" id="UP000280073"/>
    </source>
</evidence>
<accession>A0A3R9S9T5</accession>
<dbReference type="Gene3D" id="3.40.50.300">
    <property type="entry name" value="P-loop containing nucleotide triphosphate hydrolases"/>
    <property type="match status" value="1"/>
</dbReference>
<feature type="domain" description="Guanylate kinase/L-type calcium channel beta subunit" evidence="1">
    <location>
        <begin position="3"/>
        <end position="39"/>
    </location>
</feature>
<name>A0A3R9S9T5_ACIBA</name>
<sequence length="66" mass="7757">EHRLSCAVEDMQHYVNFDYIIINDDFNKALHELEAVITANRLVLSQQAKRHQNLIQDLITPQPKQE</sequence>
<dbReference type="GO" id="GO:0016301">
    <property type="term" value="F:kinase activity"/>
    <property type="evidence" value="ECO:0007669"/>
    <property type="project" value="UniProtKB-KW"/>
</dbReference>
<evidence type="ECO:0000259" key="1">
    <source>
        <dbReference type="Pfam" id="PF00625"/>
    </source>
</evidence>
<dbReference type="Proteomes" id="UP000280073">
    <property type="component" value="Unassembled WGS sequence"/>
</dbReference>
<keyword evidence="2" id="KW-0418">Kinase</keyword>
<reference evidence="2 3" key="1">
    <citation type="submission" date="2018-10" db="EMBL/GenBank/DDBJ databases">
        <title>GWAS and RNA-Seq identify cryptic mechanisms of antimicrobial resistance in Acinetobacter baumannii.</title>
        <authorList>
            <person name="Sahl J.W."/>
        </authorList>
    </citation>
    <scope>NUCLEOTIDE SEQUENCE [LARGE SCALE GENOMIC DNA]</scope>
    <source>
        <strain evidence="2 3">TG28175</strain>
    </source>
</reference>
<dbReference type="InterPro" id="IPR008145">
    <property type="entry name" value="GK/Ca_channel_bsu"/>
</dbReference>
<keyword evidence="2" id="KW-0808">Transferase</keyword>